<dbReference type="Gene3D" id="3.60.10.10">
    <property type="entry name" value="Endonuclease/exonuclease/phosphatase"/>
    <property type="match status" value="1"/>
</dbReference>
<dbReference type="EMBL" id="SWMU01000004">
    <property type="protein sequence ID" value="TKS55707.1"/>
    <property type="molecule type" value="Genomic_DNA"/>
</dbReference>
<proteinExistence type="predicted"/>
<protein>
    <recommendedName>
        <fullName evidence="1">Endonuclease/exonuclease/phosphatase domain-containing protein</fullName>
    </recommendedName>
</protein>
<accession>A0A4U5TNU5</accession>
<keyword evidence="3" id="KW-1185">Reference proteome</keyword>
<comment type="caution">
    <text evidence="2">The sequence shown here is derived from an EMBL/GenBank/DDBJ whole genome shotgun (WGS) entry which is preliminary data.</text>
</comment>
<reference evidence="2 3" key="1">
    <citation type="submission" date="2019-04" db="EMBL/GenBank/DDBJ databases">
        <title>Psychroflexus halotolerans sp. nov., isolated from a marine solar saltern.</title>
        <authorList>
            <person name="Feng X."/>
        </authorList>
    </citation>
    <scope>NUCLEOTIDE SEQUENCE [LARGE SCALE GENOMIC DNA]</scope>
    <source>
        <strain evidence="2 3">WDS2C27</strain>
    </source>
</reference>
<dbReference type="Proteomes" id="UP000306552">
    <property type="component" value="Unassembled WGS sequence"/>
</dbReference>
<evidence type="ECO:0000313" key="3">
    <source>
        <dbReference type="Proteomes" id="UP000306552"/>
    </source>
</evidence>
<gene>
    <name evidence="2" type="ORF">FCN74_10405</name>
</gene>
<name>A0A4U5TNU5_9FLAO</name>
<dbReference type="InterPro" id="IPR036691">
    <property type="entry name" value="Endo/exonu/phosph_ase_sf"/>
</dbReference>
<evidence type="ECO:0000259" key="1">
    <source>
        <dbReference type="Pfam" id="PF03372"/>
    </source>
</evidence>
<dbReference type="InterPro" id="IPR005135">
    <property type="entry name" value="Endo/exonuclease/phosphatase"/>
</dbReference>
<sequence>MRCSIYAGIFMLWSLAVWSQGSATIMFYNLLEFPEAPPSNRELILKDIIDAVNPDIFMVAELQNQVGADLILNQALNDAQPIYAAVPFVLNTSGNGTSLNQLLFYNTDKFSLELTDIIQTSLRDINRYQLKAITTQSDINPIIIEFFVAHFKASQGMTNEQIRFNMAQNFTNYINANLSLTANVIFAGDFNFYNANESGFQQLFIGNTNIPMNDPINQLGDWHTNFAFSNVHTQSTRESNNSFNDFGAGGGLDDRFDFIFTSANLLDPNHEVYYESGSYQALGNNGNCFNEDISDTSCSGSFSQNIRNLLWNMSDHLPVVMDLELNQNFLNIQDSSVQKILEFSEGNIVDSQLIVEVSEIYLSDIKKLNIYNTLGQQIKTIDVLNSTIHIPVEDLPNGIFMLKANRGKALKFVVSH</sequence>
<dbReference type="RefSeq" id="WP_138932535.1">
    <property type="nucleotide sequence ID" value="NZ_SWMU01000004.1"/>
</dbReference>
<dbReference type="SUPFAM" id="SSF56219">
    <property type="entry name" value="DNase I-like"/>
    <property type="match status" value="1"/>
</dbReference>
<dbReference type="Pfam" id="PF03372">
    <property type="entry name" value="Exo_endo_phos"/>
    <property type="match status" value="1"/>
</dbReference>
<evidence type="ECO:0000313" key="2">
    <source>
        <dbReference type="EMBL" id="TKS55707.1"/>
    </source>
</evidence>
<dbReference type="AlphaFoldDB" id="A0A4U5TNU5"/>
<feature type="domain" description="Endonuclease/exonuclease/phosphatase" evidence="1">
    <location>
        <begin position="27"/>
        <end position="295"/>
    </location>
</feature>
<dbReference type="GO" id="GO:0003824">
    <property type="term" value="F:catalytic activity"/>
    <property type="evidence" value="ECO:0007669"/>
    <property type="project" value="InterPro"/>
</dbReference>
<organism evidence="2 3">
    <name type="scientific">Mesohalobacter halotolerans</name>
    <dbReference type="NCBI Taxonomy" id="1883405"/>
    <lineage>
        <taxon>Bacteria</taxon>
        <taxon>Pseudomonadati</taxon>
        <taxon>Bacteroidota</taxon>
        <taxon>Flavobacteriia</taxon>
        <taxon>Flavobacteriales</taxon>
        <taxon>Flavobacteriaceae</taxon>
        <taxon>Mesohalobacter</taxon>
    </lineage>
</organism>
<dbReference type="OrthoDB" id="1122807at2"/>